<dbReference type="Gene3D" id="3.40.630.30">
    <property type="match status" value="1"/>
</dbReference>
<dbReference type="PROSITE" id="PS51186">
    <property type="entry name" value="GNAT"/>
    <property type="match status" value="1"/>
</dbReference>
<gene>
    <name evidence="2" type="ORF">GCM10022215_04920</name>
</gene>
<name>A0ABP7XBF5_9ACTN</name>
<proteinExistence type="predicted"/>
<dbReference type="CDD" id="cd04301">
    <property type="entry name" value="NAT_SF"/>
    <property type="match status" value="1"/>
</dbReference>
<reference evidence="3" key="1">
    <citation type="journal article" date="2019" name="Int. J. Syst. Evol. Microbiol.">
        <title>The Global Catalogue of Microorganisms (GCM) 10K type strain sequencing project: providing services to taxonomists for standard genome sequencing and annotation.</title>
        <authorList>
            <consortium name="The Broad Institute Genomics Platform"/>
            <consortium name="The Broad Institute Genome Sequencing Center for Infectious Disease"/>
            <person name="Wu L."/>
            <person name="Ma J."/>
        </authorList>
    </citation>
    <scope>NUCLEOTIDE SEQUENCE [LARGE SCALE GENOMIC DNA]</scope>
    <source>
        <strain evidence="3">JCM 16703</strain>
    </source>
</reference>
<protein>
    <recommendedName>
        <fullName evidence="1">N-acetyltransferase domain-containing protein</fullName>
    </recommendedName>
</protein>
<dbReference type="Proteomes" id="UP001501495">
    <property type="component" value="Unassembled WGS sequence"/>
</dbReference>
<dbReference type="Pfam" id="PF00583">
    <property type="entry name" value="Acetyltransf_1"/>
    <property type="match status" value="1"/>
</dbReference>
<dbReference type="EMBL" id="BAAAZH010000003">
    <property type="protein sequence ID" value="GAA4110029.1"/>
    <property type="molecule type" value="Genomic_DNA"/>
</dbReference>
<evidence type="ECO:0000313" key="3">
    <source>
        <dbReference type="Proteomes" id="UP001501495"/>
    </source>
</evidence>
<dbReference type="InterPro" id="IPR000182">
    <property type="entry name" value="GNAT_dom"/>
</dbReference>
<evidence type="ECO:0000259" key="1">
    <source>
        <dbReference type="PROSITE" id="PS51186"/>
    </source>
</evidence>
<keyword evidence="3" id="KW-1185">Reference proteome</keyword>
<dbReference type="Pfam" id="PF13508">
    <property type="entry name" value="Acetyltransf_7"/>
    <property type="match status" value="1"/>
</dbReference>
<accession>A0ABP7XBF5</accession>
<dbReference type="RefSeq" id="WP_344731616.1">
    <property type="nucleotide sequence ID" value="NZ_BAAAZH010000003.1"/>
</dbReference>
<evidence type="ECO:0000313" key="2">
    <source>
        <dbReference type="EMBL" id="GAA4110029.1"/>
    </source>
</evidence>
<organism evidence="2 3">
    <name type="scientific">Nocardioides fonticola</name>
    <dbReference type="NCBI Taxonomy" id="450363"/>
    <lineage>
        <taxon>Bacteria</taxon>
        <taxon>Bacillati</taxon>
        <taxon>Actinomycetota</taxon>
        <taxon>Actinomycetes</taxon>
        <taxon>Propionibacteriales</taxon>
        <taxon>Nocardioidaceae</taxon>
        <taxon>Nocardioides</taxon>
    </lineage>
</organism>
<dbReference type="SUPFAM" id="SSF55729">
    <property type="entry name" value="Acyl-CoA N-acyltransferases (Nat)"/>
    <property type="match status" value="2"/>
</dbReference>
<sequence length="341" mass="36889">MSGRSIHAVPLSDDAALAAWNAVLAHGESHGRERYATPWALPEMLERLRGPEHGMVYEAWALTEDDVVRASALVEYRTTDNVERIDATVVVDPDHRGRGLGSALLDAMVERTRALGRTRLGADAWWPMEAGTDGVGTLGADFLRARGFALGSSEILRVLTLPTPDAVLDRLAADAATHHADYRIVAFVGPVPDGFAAGWATLAGSLEAEAPTGGIEIEAADHGVEGLRTEEALMVRQGRTPHRAVAVDAAGDVVAYTELVTTAHEPERAYQWGTLVRADHRGHRLGMAVKVAAQRLLQQHAPGVREVFTWNAEENGPMIAVNEALGFRAVERAGWFERRLD</sequence>
<comment type="caution">
    <text evidence="2">The sequence shown here is derived from an EMBL/GenBank/DDBJ whole genome shotgun (WGS) entry which is preliminary data.</text>
</comment>
<dbReference type="InterPro" id="IPR016181">
    <property type="entry name" value="Acyl_CoA_acyltransferase"/>
</dbReference>
<feature type="domain" description="N-acetyltransferase" evidence="1">
    <location>
        <begin position="15"/>
        <end position="174"/>
    </location>
</feature>